<dbReference type="AlphaFoldDB" id="A0A927MYB3"/>
<comment type="caution">
    <text evidence="1">The sequence shown here is derived from an EMBL/GenBank/DDBJ whole genome shotgun (WGS) entry which is preliminary data.</text>
</comment>
<keyword evidence="2" id="KW-1185">Reference proteome</keyword>
<gene>
    <name evidence="1" type="ORF">HEB94_005412</name>
</gene>
<dbReference type="EMBL" id="JADBEM010000001">
    <property type="protein sequence ID" value="MBE1608564.1"/>
    <property type="molecule type" value="Genomic_DNA"/>
</dbReference>
<evidence type="ECO:0000313" key="1">
    <source>
        <dbReference type="EMBL" id="MBE1608564.1"/>
    </source>
</evidence>
<reference evidence="1" key="1">
    <citation type="submission" date="2020-10" db="EMBL/GenBank/DDBJ databases">
        <title>Sequencing the genomes of 1000 actinobacteria strains.</title>
        <authorList>
            <person name="Klenk H.-P."/>
        </authorList>
    </citation>
    <scope>NUCLEOTIDE SEQUENCE</scope>
    <source>
        <strain evidence="1">DSM 45354</strain>
    </source>
</reference>
<dbReference type="Proteomes" id="UP000638648">
    <property type="component" value="Unassembled WGS sequence"/>
</dbReference>
<accession>A0A927MYB3</accession>
<protein>
    <submittedName>
        <fullName evidence="1">Uncharacterized protein</fullName>
    </submittedName>
</protein>
<organism evidence="1 2">
    <name type="scientific">Actinopolymorpha pittospori</name>
    <dbReference type="NCBI Taxonomy" id="648752"/>
    <lineage>
        <taxon>Bacteria</taxon>
        <taxon>Bacillati</taxon>
        <taxon>Actinomycetota</taxon>
        <taxon>Actinomycetes</taxon>
        <taxon>Propionibacteriales</taxon>
        <taxon>Actinopolymorphaceae</taxon>
        <taxon>Actinopolymorpha</taxon>
    </lineage>
</organism>
<name>A0A927MYB3_9ACTN</name>
<proteinExistence type="predicted"/>
<sequence>MSERRSPCAHAQVDRGGEGNLLGHVGVGNVYSFHMTMAYSRDPFTCFTTSMDLAIGPDGADCDDFAVDLQMDPLATADLAGGEGRVEAGLERDQRVLAEPAQVLVGDQIRPRRRWQPRCLAYSDAWKSLSPRTCTRTLGVTGDCLNDSTVAWKGPHR</sequence>
<evidence type="ECO:0000313" key="2">
    <source>
        <dbReference type="Proteomes" id="UP000638648"/>
    </source>
</evidence>